<dbReference type="PANTHER" id="PTHR31674:SF62">
    <property type="entry name" value="B3 DOMAIN-CONTAINING PROTEIN REM14-RELATED"/>
    <property type="match status" value="1"/>
</dbReference>
<gene>
    <name evidence="7" type="ORF">KC19_10G181700</name>
</gene>
<feature type="domain" description="TF-B3" evidence="6">
    <location>
        <begin position="341"/>
        <end position="378"/>
    </location>
</feature>
<dbReference type="EMBL" id="CM026431">
    <property type="protein sequence ID" value="KAG0560462.1"/>
    <property type="molecule type" value="Genomic_DNA"/>
</dbReference>
<dbReference type="PANTHER" id="PTHR31674">
    <property type="entry name" value="B3 DOMAIN-CONTAINING PROTEIN REM-LIKE 3-RELATED"/>
    <property type="match status" value="1"/>
</dbReference>
<dbReference type="Proteomes" id="UP000822688">
    <property type="component" value="Chromosome 10"/>
</dbReference>
<keyword evidence="3" id="KW-0238">DNA-binding</keyword>
<keyword evidence="5" id="KW-0539">Nucleus</keyword>
<dbReference type="PROSITE" id="PS50863">
    <property type="entry name" value="B3"/>
    <property type="match status" value="3"/>
</dbReference>
<dbReference type="InterPro" id="IPR039218">
    <property type="entry name" value="REM_fam"/>
</dbReference>
<evidence type="ECO:0000256" key="1">
    <source>
        <dbReference type="ARBA" id="ARBA00022737"/>
    </source>
</evidence>
<evidence type="ECO:0000313" key="8">
    <source>
        <dbReference type="Proteomes" id="UP000822688"/>
    </source>
</evidence>
<keyword evidence="4" id="KW-0804">Transcription</keyword>
<reference evidence="7" key="1">
    <citation type="submission" date="2020-06" db="EMBL/GenBank/DDBJ databases">
        <title>WGS assembly of Ceratodon purpureus strain R40.</title>
        <authorList>
            <person name="Carey S.B."/>
            <person name="Jenkins J."/>
            <person name="Shu S."/>
            <person name="Lovell J.T."/>
            <person name="Sreedasyam A."/>
            <person name="Maumus F."/>
            <person name="Tiley G.P."/>
            <person name="Fernandez-Pozo N."/>
            <person name="Barry K."/>
            <person name="Chen C."/>
            <person name="Wang M."/>
            <person name="Lipzen A."/>
            <person name="Daum C."/>
            <person name="Saski C.A."/>
            <person name="Payton A.C."/>
            <person name="Mcbreen J.C."/>
            <person name="Conrad R.E."/>
            <person name="Kollar L.M."/>
            <person name="Olsson S."/>
            <person name="Huttunen S."/>
            <person name="Landis J.B."/>
            <person name="Wickett N.J."/>
            <person name="Johnson M.G."/>
            <person name="Rensing S.A."/>
            <person name="Grimwood J."/>
            <person name="Schmutz J."/>
            <person name="Mcdaniel S.F."/>
        </authorList>
    </citation>
    <scope>NUCLEOTIDE SEQUENCE</scope>
    <source>
        <strain evidence="7">R40</strain>
    </source>
</reference>
<dbReference type="CDD" id="cd10017">
    <property type="entry name" value="B3_DNA"/>
    <property type="match status" value="2"/>
</dbReference>
<organism evidence="7 8">
    <name type="scientific">Ceratodon purpureus</name>
    <name type="common">Fire moss</name>
    <name type="synonym">Dicranum purpureum</name>
    <dbReference type="NCBI Taxonomy" id="3225"/>
    <lineage>
        <taxon>Eukaryota</taxon>
        <taxon>Viridiplantae</taxon>
        <taxon>Streptophyta</taxon>
        <taxon>Embryophyta</taxon>
        <taxon>Bryophyta</taxon>
        <taxon>Bryophytina</taxon>
        <taxon>Bryopsida</taxon>
        <taxon>Dicranidae</taxon>
        <taxon>Pseudoditrichales</taxon>
        <taxon>Ditrichaceae</taxon>
        <taxon>Ceratodon</taxon>
    </lineage>
</organism>
<dbReference type="InterPro" id="IPR003340">
    <property type="entry name" value="B3_DNA-bd"/>
</dbReference>
<comment type="caution">
    <text evidence="7">The sequence shown here is derived from an EMBL/GenBank/DDBJ whole genome shotgun (WGS) entry which is preliminary data.</text>
</comment>
<dbReference type="Pfam" id="PF02362">
    <property type="entry name" value="B3"/>
    <property type="match status" value="2"/>
</dbReference>
<dbReference type="AlphaFoldDB" id="A0A8T0GU33"/>
<evidence type="ECO:0000256" key="5">
    <source>
        <dbReference type="ARBA" id="ARBA00023242"/>
    </source>
</evidence>
<feature type="domain" description="TF-B3" evidence="6">
    <location>
        <begin position="18"/>
        <end position="119"/>
    </location>
</feature>
<dbReference type="GO" id="GO:0003677">
    <property type="term" value="F:DNA binding"/>
    <property type="evidence" value="ECO:0007669"/>
    <property type="project" value="UniProtKB-KW"/>
</dbReference>
<dbReference type="InterPro" id="IPR015300">
    <property type="entry name" value="DNA-bd_pseudobarrel_sf"/>
</dbReference>
<proteinExistence type="predicted"/>
<keyword evidence="2" id="KW-0805">Transcription regulation</keyword>
<name>A0A8T0GU33_CERPU</name>
<dbReference type="Gene3D" id="2.40.330.10">
    <property type="entry name" value="DNA-binding pseudobarrel domain"/>
    <property type="match status" value="3"/>
</dbReference>
<evidence type="ECO:0000256" key="2">
    <source>
        <dbReference type="ARBA" id="ARBA00023015"/>
    </source>
</evidence>
<keyword evidence="8" id="KW-1185">Reference proteome</keyword>
<protein>
    <recommendedName>
        <fullName evidence="6">TF-B3 domain-containing protein</fullName>
    </recommendedName>
</protein>
<keyword evidence="1" id="KW-0677">Repeat</keyword>
<evidence type="ECO:0000256" key="4">
    <source>
        <dbReference type="ARBA" id="ARBA00023163"/>
    </source>
</evidence>
<sequence length="378" mass="42603">MDALDKRVVDELEEVGARYFTVKIQSKTHPGTLDIPPAFAEKHRWPGNRNCTLVTVGRSQVEWPLEFSIVRATGRARTASSVGHGWTSFLENQKVTQGSLLVFEFVDPSCLVVSMYHPDRPRELVVEGEQSDRSKPLRPDLEESNVDDLEDVRDLYFTLKMLTKTHRGTLDIPPAFTEKTGWPRKPDCTLVMSSNAQKEWPILFSIVQASGGARTASSVGHGWTSFLQDQEVAQGSLLIFEFVDATSLAVTIYHPDRPRKIEDVGGEQSNRRKAHGPVFQKTLKASHVRQGHASRLDFPIAYWREYGADHFKDTYFTLSGPSRAVRVKSCVYVNPKQTFVYLSKGWSDFVAMNDFKVGDTLTFAAVGTQEFNVDRRSE</sequence>
<evidence type="ECO:0000259" key="6">
    <source>
        <dbReference type="PROSITE" id="PS50863"/>
    </source>
</evidence>
<evidence type="ECO:0000256" key="3">
    <source>
        <dbReference type="ARBA" id="ARBA00023125"/>
    </source>
</evidence>
<evidence type="ECO:0000313" key="7">
    <source>
        <dbReference type="EMBL" id="KAG0560462.1"/>
    </source>
</evidence>
<feature type="domain" description="TF-B3" evidence="6">
    <location>
        <begin position="155"/>
        <end position="256"/>
    </location>
</feature>
<dbReference type="SMART" id="SM01019">
    <property type="entry name" value="B3"/>
    <property type="match status" value="3"/>
</dbReference>
<accession>A0A8T0GU33</accession>
<dbReference type="SUPFAM" id="SSF101936">
    <property type="entry name" value="DNA-binding pseudobarrel domain"/>
    <property type="match status" value="3"/>
</dbReference>